<evidence type="ECO:0000256" key="1">
    <source>
        <dbReference type="SAM" id="MobiDB-lite"/>
    </source>
</evidence>
<feature type="compositionally biased region" description="Polar residues" evidence="1">
    <location>
        <begin position="396"/>
        <end position="424"/>
    </location>
</feature>
<proteinExistence type="predicted"/>
<dbReference type="AlphaFoldDB" id="A0A430QAX9"/>
<evidence type="ECO:0000313" key="3">
    <source>
        <dbReference type="EMBL" id="RTG84835.1"/>
    </source>
</evidence>
<accession>A0A430QAX9</accession>
<reference evidence="3 4" key="1">
    <citation type="journal article" date="2019" name="PLoS Pathog.">
        <title>Genome sequence of the bovine parasite Schistosoma bovis Tanzania.</title>
        <authorList>
            <person name="Oey H."/>
            <person name="Zakrzewski M."/>
            <person name="Gobert G."/>
            <person name="Gravermann K."/>
            <person name="Stoye J."/>
            <person name="Jones M."/>
            <person name="Mcmanus D."/>
            <person name="Krause L."/>
        </authorList>
    </citation>
    <scope>NUCLEOTIDE SEQUENCE [LARGE SCALE GENOMIC DNA]</scope>
    <source>
        <strain evidence="3 4">TAN1997</strain>
    </source>
</reference>
<evidence type="ECO:0000256" key="2">
    <source>
        <dbReference type="SAM" id="Phobius"/>
    </source>
</evidence>
<feature type="region of interest" description="Disordered" evidence="1">
    <location>
        <begin position="281"/>
        <end position="438"/>
    </location>
</feature>
<gene>
    <name evidence="3" type="ORF">DC041_0007039</name>
</gene>
<name>A0A430QAX9_SCHBO</name>
<evidence type="ECO:0000313" key="4">
    <source>
        <dbReference type="Proteomes" id="UP000290809"/>
    </source>
</evidence>
<protein>
    <submittedName>
        <fullName evidence="3">Uncharacterized protein</fullName>
    </submittedName>
</protein>
<keyword evidence="2" id="KW-1133">Transmembrane helix</keyword>
<keyword evidence="4" id="KW-1185">Reference proteome</keyword>
<keyword evidence="2" id="KW-0472">Membrane</keyword>
<comment type="caution">
    <text evidence="3">The sequence shown here is derived from an EMBL/GenBank/DDBJ whole genome shotgun (WGS) entry which is preliminary data.</text>
</comment>
<organism evidence="3 4">
    <name type="scientific">Schistosoma bovis</name>
    <name type="common">Blood fluke</name>
    <dbReference type="NCBI Taxonomy" id="6184"/>
    <lineage>
        <taxon>Eukaryota</taxon>
        <taxon>Metazoa</taxon>
        <taxon>Spiralia</taxon>
        <taxon>Lophotrochozoa</taxon>
        <taxon>Platyhelminthes</taxon>
        <taxon>Trematoda</taxon>
        <taxon>Digenea</taxon>
        <taxon>Strigeidida</taxon>
        <taxon>Schistosomatoidea</taxon>
        <taxon>Schistosomatidae</taxon>
        <taxon>Schistosoma</taxon>
    </lineage>
</organism>
<keyword evidence="2" id="KW-0812">Transmembrane</keyword>
<feature type="compositionally biased region" description="Polar residues" evidence="1">
    <location>
        <begin position="292"/>
        <end position="329"/>
    </location>
</feature>
<dbReference type="Proteomes" id="UP000290809">
    <property type="component" value="Unassembled WGS sequence"/>
</dbReference>
<sequence length="438" mass="49170">MRLEHSSVQYIFFNHGVSSLLFDIPILAQLSLTNLILLFFMINSSLNSEMDDFDDNGNRLVRRKWCPWSSWSPCSPTKCFKGFVNKNPSYWSNREEFHVVDDAQITNCVLLPKNNTKKPSRAYVRQTIQGQHKILVPEKQRFRTCDCQSVSLLNVFRLVSRHECFRLFDQPVLVTSGKSNTILSSSQSLNKLSINTNINPSGRQTPANSKHNEHNQLEHGIHHLSKDNELEGSNILLGIGLNDTSNVTSANSAPNVCDIDSKGGTHEACVSHSFRQRILQKKSKKLQKLRDNSTLSKQASNTSLSSLQPSENNLNQVNSETIDNTTLNLDNDKSYPSLDSSEHPPSHSTWPPPSSNNTRMNYPLKPEESSPKLKSGHTPSGVSLLPPTRRRLPAENSLSKGSRSTSQNSVNNTVINHSEYSNVDSNDRRVPTNLRRTV</sequence>
<dbReference type="EMBL" id="QMKO01002090">
    <property type="protein sequence ID" value="RTG84835.1"/>
    <property type="molecule type" value="Genomic_DNA"/>
</dbReference>
<feature type="transmembrane region" description="Helical" evidence="2">
    <location>
        <begin position="20"/>
        <end position="42"/>
    </location>
</feature>